<dbReference type="RefSeq" id="XP_005789830.1">
    <property type="nucleotide sequence ID" value="XM_005789773.1"/>
</dbReference>
<accession>A0A0D3KNR6</accession>
<dbReference type="AlphaFoldDB" id="A0A0D3KNR6"/>
<dbReference type="GeneID" id="17282671"/>
<organism evidence="1 2">
    <name type="scientific">Emiliania huxleyi (strain CCMP1516)</name>
    <dbReference type="NCBI Taxonomy" id="280463"/>
    <lineage>
        <taxon>Eukaryota</taxon>
        <taxon>Haptista</taxon>
        <taxon>Haptophyta</taxon>
        <taxon>Prymnesiophyceae</taxon>
        <taxon>Isochrysidales</taxon>
        <taxon>Noelaerhabdaceae</taxon>
        <taxon>Emiliania</taxon>
    </lineage>
</organism>
<evidence type="ECO:0000313" key="1">
    <source>
        <dbReference type="EnsemblProtists" id="EOD37401"/>
    </source>
</evidence>
<dbReference type="HOGENOM" id="CLU_819976_0_0_1"/>
<evidence type="ECO:0000313" key="2">
    <source>
        <dbReference type="Proteomes" id="UP000013827"/>
    </source>
</evidence>
<dbReference type="KEGG" id="ehx:EMIHUDRAFT_225572"/>
<protein>
    <submittedName>
        <fullName evidence="1">Uncharacterized protein</fullName>
    </submittedName>
</protein>
<dbReference type="PaxDb" id="2903-EOD37401"/>
<dbReference type="Proteomes" id="UP000013827">
    <property type="component" value="Unassembled WGS sequence"/>
</dbReference>
<sequence>MAGVHITQGHILPVAPPSTPRLIGRTSAPAFTGARHHILGTQSTVLLCGSDFKPECVDVHSCARCRSLAQRHCCASPECAAAAAAEALPANGSGGVAVRWLHIPKCGSTLGISLLQYACTPALPAWHIVYMAMAEGQIDVRMAHAIEARRARDGFRCAGRLVMPFAGHVPVTPAELLLSPSGMLSHAAAKSARGGGLAAMFRTPSQRLISAFLDNYHAWGITRHASRTAMKHAAPTVDLWARFPGVAGCQVKMLNGLDCGALPPSRGAQALLARAIRLLRSDAFVFVGLVERWRESDGVCYGSAGRGYNASVLRGFRDELDEPLYAAAEKEFERRLRLHWGEQGDLPTDPREGWR</sequence>
<proteinExistence type="predicted"/>
<dbReference type="InterPro" id="IPR027417">
    <property type="entry name" value="P-loop_NTPase"/>
</dbReference>
<reference evidence="2" key="1">
    <citation type="journal article" date="2013" name="Nature">
        <title>Pan genome of the phytoplankton Emiliania underpins its global distribution.</title>
        <authorList>
            <person name="Read B.A."/>
            <person name="Kegel J."/>
            <person name="Klute M.J."/>
            <person name="Kuo A."/>
            <person name="Lefebvre S.C."/>
            <person name="Maumus F."/>
            <person name="Mayer C."/>
            <person name="Miller J."/>
            <person name="Monier A."/>
            <person name="Salamov A."/>
            <person name="Young J."/>
            <person name="Aguilar M."/>
            <person name="Claverie J.M."/>
            <person name="Frickenhaus S."/>
            <person name="Gonzalez K."/>
            <person name="Herman E.K."/>
            <person name="Lin Y.C."/>
            <person name="Napier J."/>
            <person name="Ogata H."/>
            <person name="Sarno A.F."/>
            <person name="Shmutz J."/>
            <person name="Schroeder D."/>
            <person name="de Vargas C."/>
            <person name="Verret F."/>
            <person name="von Dassow P."/>
            <person name="Valentin K."/>
            <person name="Van de Peer Y."/>
            <person name="Wheeler G."/>
            <person name="Dacks J.B."/>
            <person name="Delwiche C.F."/>
            <person name="Dyhrman S.T."/>
            <person name="Glockner G."/>
            <person name="John U."/>
            <person name="Richards T."/>
            <person name="Worden A.Z."/>
            <person name="Zhang X."/>
            <person name="Grigoriev I.V."/>
            <person name="Allen A.E."/>
            <person name="Bidle K."/>
            <person name="Borodovsky M."/>
            <person name="Bowler C."/>
            <person name="Brownlee C."/>
            <person name="Cock J.M."/>
            <person name="Elias M."/>
            <person name="Gladyshev V.N."/>
            <person name="Groth M."/>
            <person name="Guda C."/>
            <person name="Hadaegh A."/>
            <person name="Iglesias-Rodriguez M.D."/>
            <person name="Jenkins J."/>
            <person name="Jones B.M."/>
            <person name="Lawson T."/>
            <person name="Leese F."/>
            <person name="Lindquist E."/>
            <person name="Lobanov A."/>
            <person name="Lomsadze A."/>
            <person name="Malik S.B."/>
            <person name="Marsh M.E."/>
            <person name="Mackinder L."/>
            <person name="Mock T."/>
            <person name="Mueller-Roeber B."/>
            <person name="Pagarete A."/>
            <person name="Parker M."/>
            <person name="Probert I."/>
            <person name="Quesneville H."/>
            <person name="Raines C."/>
            <person name="Rensing S.A."/>
            <person name="Riano-Pachon D.M."/>
            <person name="Richier S."/>
            <person name="Rokitta S."/>
            <person name="Shiraiwa Y."/>
            <person name="Soanes D.M."/>
            <person name="van der Giezen M."/>
            <person name="Wahlund T.M."/>
            <person name="Williams B."/>
            <person name="Wilson W."/>
            <person name="Wolfe G."/>
            <person name="Wurch L.L."/>
        </authorList>
    </citation>
    <scope>NUCLEOTIDE SEQUENCE</scope>
</reference>
<dbReference type="Gene3D" id="3.40.50.300">
    <property type="entry name" value="P-loop containing nucleotide triphosphate hydrolases"/>
    <property type="match status" value="1"/>
</dbReference>
<keyword evidence="2" id="KW-1185">Reference proteome</keyword>
<dbReference type="eggNOG" id="ENOG502SC84">
    <property type="taxonomic scope" value="Eukaryota"/>
</dbReference>
<reference evidence="1" key="2">
    <citation type="submission" date="2024-10" db="UniProtKB">
        <authorList>
            <consortium name="EnsemblProtists"/>
        </authorList>
    </citation>
    <scope>IDENTIFICATION</scope>
</reference>
<dbReference type="EnsemblProtists" id="EOD37401">
    <property type="protein sequence ID" value="EOD37401"/>
    <property type="gene ID" value="EMIHUDRAFT_225572"/>
</dbReference>
<name>A0A0D3KNR6_EMIH1</name>